<gene>
    <name evidence="1" type="ORF">BJX63DRAFT_406189</name>
</gene>
<reference evidence="1 2" key="1">
    <citation type="submission" date="2024-07" db="EMBL/GenBank/DDBJ databases">
        <title>Section-level genome sequencing and comparative genomics of Aspergillus sections Usti and Cavernicolus.</title>
        <authorList>
            <consortium name="Lawrence Berkeley National Laboratory"/>
            <person name="Nybo J.L."/>
            <person name="Vesth T.C."/>
            <person name="Theobald S."/>
            <person name="Frisvad J.C."/>
            <person name="Larsen T.O."/>
            <person name="Kjaerboelling I."/>
            <person name="Rothschild-Mancinelli K."/>
            <person name="Lyhne E.K."/>
            <person name="Kogle M.E."/>
            <person name="Barry K."/>
            <person name="Clum A."/>
            <person name="Na H."/>
            <person name="Ledsgaard L."/>
            <person name="Lin J."/>
            <person name="Lipzen A."/>
            <person name="Kuo A."/>
            <person name="Riley R."/>
            <person name="Mondo S."/>
            <person name="Labutti K."/>
            <person name="Haridas S."/>
            <person name="Pangalinan J."/>
            <person name="Salamov A.A."/>
            <person name="Simmons B.A."/>
            <person name="Magnuson J.K."/>
            <person name="Chen J."/>
            <person name="Drula E."/>
            <person name="Henrissat B."/>
            <person name="Wiebenga A."/>
            <person name="Lubbers R.J."/>
            <person name="Gomes A.C."/>
            <person name="Makela M.R."/>
            <person name="Stajich J."/>
            <person name="Grigoriev I.V."/>
            <person name="Mortensen U.H."/>
            <person name="De Vries R.P."/>
            <person name="Baker S.E."/>
            <person name="Andersen M.R."/>
        </authorList>
    </citation>
    <scope>NUCLEOTIDE SEQUENCE [LARGE SCALE GENOMIC DNA]</scope>
    <source>
        <strain evidence="1 2">CBS 588.65</strain>
    </source>
</reference>
<comment type="caution">
    <text evidence="1">The sequence shown here is derived from an EMBL/GenBank/DDBJ whole genome shotgun (WGS) entry which is preliminary data.</text>
</comment>
<dbReference type="Proteomes" id="UP001610334">
    <property type="component" value="Unassembled WGS sequence"/>
</dbReference>
<accession>A0ABR4H206</accession>
<keyword evidence="2" id="KW-1185">Reference proteome</keyword>
<sequence length="190" mass="21200">MLGHVTVRSRDLKGLASRRDWDEWPIEEPLKLFVYPCIKRKIMFASVLESQAFPSGAWYVVICPLLSKTSTNYHQSSNLTGVVFFGPRNSLNIISQTDLWLRSTVSVPIQGNNSWSCRIPAARAGDGDRGDVGPTIARLRDSVDGHDLLLDTICINYKQWRPSRNYNATDVFQEGSVTLLASKFPSAVVA</sequence>
<name>A0ABR4H206_9EURO</name>
<evidence type="ECO:0008006" key="3">
    <source>
        <dbReference type="Google" id="ProtNLM"/>
    </source>
</evidence>
<proteinExistence type="predicted"/>
<protein>
    <recommendedName>
        <fullName evidence="3">Heterokaryon incompatibility domain-containing protein</fullName>
    </recommendedName>
</protein>
<evidence type="ECO:0000313" key="2">
    <source>
        <dbReference type="Proteomes" id="UP001610334"/>
    </source>
</evidence>
<evidence type="ECO:0000313" key="1">
    <source>
        <dbReference type="EMBL" id="KAL2809264.1"/>
    </source>
</evidence>
<dbReference type="EMBL" id="JBFXLT010000092">
    <property type="protein sequence ID" value="KAL2809264.1"/>
    <property type="molecule type" value="Genomic_DNA"/>
</dbReference>
<organism evidence="1 2">
    <name type="scientific">Aspergillus granulosus</name>
    <dbReference type="NCBI Taxonomy" id="176169"/>
    <lineage>
        <taxon>Eukaryota</taxon>
        <taxon>Fungi</taxon>
        <taxon>Dikarya</taxon>
        <taxon>Ascomycota</taxon>
        <taxon>Pezizomycotina</taxon>
        <taxon>Eurotiomycetes</taxon>
        <taxon>Eurotiomycetidae</taxon>
        <taxon>Eurotiales</taxon>
        <taxon>Aspergillaceae</taxon>
        <taxon>Aspergillus</taxon>
        <taxon>Aspergillus subgen. Nidulantes</taxon>
    </lineage>
</organism>